<dbReference type="Pfam" id="PF04101">
    <property type="entry name" value="Glyco_tran_28_C"/>
    <property type="match status" value="1"/>
</dbReference>
<dbReference type="SUPFAM" id="SSF53756">
    <property type="entry name" value="UDP-Glycosyltransferase/glycogen phosphorylase"/>
    <property type="match status" value="1"/>
</dbReference>
<keyword evidence="9 10" id="KW-0961">Cell wall biogenesis/degradation</keyword>
<keyword evidence="1 10" id="KW-1003">Cell membrane</keyword>
<evidence type="ECO:0000313" key="14">
    <source>
        <dbReference type="Proteomes" id="UP000178873"/>
    </source>
</evidence>
<dbReference type="GO" id="GO:0050511">
    <property type="term" value="F:undecaprenyldiphospho-muramoylpentapeptide beta-N-acetylglucosaminyltransferase activity"/>
    <property type="evidence" value="ECO:0007669"/>
    <property type="project" value="UniProtKB-UniRule"/>
</dbReference>
<dbReference type="Proteomes" id="UP000178873">
    <property type="component" value="Unassembled WGS sequence"/>
</dbReference>
<name>A0A1G2M3K7_9BACT</name>
<feature type="binding site" evidence="10">
    <location>
        <begin position="10"/>
        <end position="12"/>
    </location>
    <ligand>
        <name>UDP-N-acetyl-alpha-D-glucosamine</name>
        <dbReference type="ChEBI" id="CHEBI:57705"/>
    </ligand>
</feature>
<keyword evidence="5 10" id="KW-0133">Cell shape</keyword>
<sequence>MKILLTGGGSGGHFYPLIAVAEELNRITHEEKLVTPELFFMSDAPYDQKALFDNDIVFKKVPAGKLRRYVSIQNFFDIFKTIWGTIHAFFTVFAIYPDVIFSKGGYGSFPATLAARILRIPLIIHESDSVPGRANAWAGKFATRIAVSFSNAVQYFPLKKTAWTGNPVRNEVKTLLREGVHQLLHFDAKVPTLLVLGGSQGAQLLNNTLLDVLNELVREFQVIHQTGPNNFKEVSNVSSVALQDNQFKNRYRPFSYLDTETLKMAAGAADIILSRAGAGAISEIAIWGKPSIIVPITDSNGDHQRKNAIEYEKSGACVVIEEGNLKPHILFADLKRLIEDKSLLQKMSAGAQQFAKPDAAEKVARGIIAIALKHEN</sequence>
<keyword evidence="3 10" id="KW-0328">Glycosyltransferase</keyword>
<keyword evidence="6 10" id="KW-0573">Peptidoglycan synthesis</keyword>
<dbReference type="PANTHER" id="PTHR21015:SF22">
    <property type="entry name" value="GLYCOSYLTRANSFERASE"/>
    <property type="match status" value="1"/>
</dbReference>
<evidence type="ECO:0000256" key="6">
    <source>
        <dbReference type="ARBA" id="ARBA00022984"/>
    </source>
</evidence>
<organism evidence="13 14">
    <name type="scientific">Candidatus Taylorbacteria bacterium RIFCSPHIGHO2_01_FULL_46_22b</name>
    <dbReference type="NCBI Taxonomy" id="1802301"/>
    <lineage>
        <taxon>Bacteria</taxon>
        <taxon>Candidatus Tayloriibacteriota</taxon>
    </lineage>
</organism>
<dbReference type="Pfam" id="PF03033">
    <property type="entry name" value="Glyco_transf_28"/>
    <property type="match status" value="1"/>
</dbReference>
<dbReference type="Gene3D" id="3.40.50.2000">
    <property type="entry name" value="Glycogen Phosphorylase B"/>
    <property type="match status" value="2"/>
</dbReference>
<dbReference type="GO" id="GO:0008360">
    <property type="term" value="P:regulation of cell shape"/>
    <property type="evidence" value="ECO:0007669"/>
    <property type="project" value="UniProtKB-KW"/>
</dbReference>
<dbReference type="GO" id="GO:0005975">
    <property type="term" value="P:carbohydrate metabolic process"/>
    <property type="evidence" value="ECO:0007669"/>
    <property type="project" value="InterPro"/>
</dbReference>
<keyword evidence="8 10" id="KW-0131">Cell cycle</keyword>
<evidence type="ECO:0000259" key="12">
    <source>
        <dbReference type="Pfam" id="PF04101"/>
    </source>
</evidence>
<evidence type="ECO:0000256" key="2">
    <source>
        <dbReference type="ARBA" id="ARBA00022618"/>
    </source>
</evidence>
<feature type="binding site" evidence="10">
    <location>
        <position position="169"/>
    </location>
    <ligand>
        <name>UDP-N-acetyl-alpha-D-glucosamine</name>
        <dbReference type="ChEBI" id="CHEBI:57705"/>
    </ligand>
</feature>
<comment type="catalytic activity">
    <reaction evidence="10">
        <text>di-trans,octa-cis-undecaprenyl diphospho-N-acetyl-alpha-D-muramoyl-L-alanyl-D-glutamyl-meso-2,6-diaminopimeloyl-D-alanyl-D-alanine + UDP-N-acetyl-alpha-D-glucosamine = di-trans,octa-cis-undecaprenyl diphospho-[N-acetyl-alpha-D-glucosaminyl-(1-&gt;4)]-N-acetyl-alpha-D-muramoyl-L-alanyl-D-glutamyl-meso-2,6-diaminopimeloyl-D-alanyl-D-alanine + UDP + H(+)</text>
        <dbReference type="Rhea" id="RHEA:31227"/>
        <dbReference type="ChEBI" id="CHEBI:15378"/>
        <dbReference type="ChEBI" id="CHEBI:57705"/>
        <dbReference type="ChEBI" id="CHEBI:58223"/>
        <dbReference type="ChEBI" id="CHEBI:61387"/>
        <dbReference type="ChEBI" id="CHEBI:61388"/>
        <dbReference type="EC" id="2.4.1.227"/>
    </reaction>
</comment>
<dbReference type="UniPathway" id="UPA00219"/>
<accession>A0A1G2M3K7</accession>
<dbReference type="GO" id="GO:0051991">
    <property type="term" value="F:UDP-N-acetyl-D-glucosamine:N-acetylmuramoyl-L-alanyl-D-glutamyl-meso-2,6-diaminopimelyl-D-alanyl-D-alanine-diphosphoundecaprenol 4-beta-N-acetylglucosaminlytransferase activity"/>
    <property type="evidence" value="ECO:0007669"/>
    <property type="project" value="RHEA"/>
</dbReference>
<keyword evidence="7 10" id="KW-0472">Membrane</keyword>
<dbReference type="HAMAP" id="MF_00033">
    <property type="entry name" value="MurG"/>
    <property type="match status" value="1"/>
</dbReference>
<evidence type="ECO:0000256" key="8">
    <source>
        <dbReference type="ARBA" id="ARBA00023306"/>
    </source>
</evidence>
<dbReference type="InterPro" id="IPR006009">
    <property type="entry name" value="GlcNAc_MurG"/>
</dbReference>
<comment type="similarity">
    <text evidence="10">Belongs to the glycosyltransferase 28 family. MurG subfamily.</text>
</comment>
<evidence type="ECO:0000256" key="4">
    <source>
        <dbReference type="ARBA" id="ARBA00022679"/>
    </source>
</evidence>
<proteinExistence type="inferred from homology"/>
<dbReference type="EC" id="2.4.1.227" evidence="10"/>
<dbReference type="PANTHER" id="PTHR21015">
    <property type="entry name" value="UDP-N-ACETYLGLUCOSAMINE--N-ACETYLMURAMYL-(PENTAPEPTIDE) PYROPHOSPHORYL-UNDECAPRENOL N-ACETYLGLUCOSAMINE TRANSFERASE 1"/>
    <property type="match status" value="1"/>
</dbReference>
<dbReference type="EMBL" id="MHRF01000013">
    <property type="protein sequence ID" value="OHA17631.1"/>
    <property type="molecule type" value="Genomic_DNA"/>
</dbReference>
<gene>
    <name evidence="10" type="primary">murG</name>
    <name evidence="13" type="ORF">A2664_03350</name>
</gene>
<dbReference type="GO" id="GO:0051301">
    <property type="term" value="P:cell division"/>
    <property type="evidence" value="ECO:0007669"/>
    <property type="project" value="UniProtKB-KW"/>
</dbReference>
<feature type="domain" description="Glycosyl transferase family 28 C-terminal" evidence="12">
    <location>
        <begin position="192"/>
        <end position="362"/>
    </location>
</feature>
<evidence type="ECO:0000256" key="9">
    <source>
        <dbReference type="ARBA" id="ARBA00023316"/>
    </source>
</evidence>
<dbReference type="CDD" id="cd03785">
    <property type="entry name" value="GT28_MurG"/>
    <property type="match status" value="1"/>
</dbReference>
<comment type="function">
    <text evidence="10">Cell wall formation. Catalyzes the transfer of a GlcNAc subunit on undecaprenyl-pyrophosphoryl-MurNAc-pentapeptide (lipid intermediate I) to form undecaprenyl-pyrophosphoryl-MurNAc-(pentapeptide)GlcNAc (lipid intermediate II).</text>
</comment>
<evidence type="ECO:0000313" key="13">
    <source>
        <dbReference type="EMBL" id="OHA17631.1"/>
    </source>
</evidence>
<dbReference type="GO" id="GO:0071555">
    <property type="term" value="P:cell wall organization"/>
    <property type="evidence" value="ECO:0007669"/>
    <property type="project" value="UniProtKB-KW"/>
</dbReference>
<evidence type="ECO:0000259" key="11">
    <source>
        <dbReference type="Pfam" id="PF03033"/>
    </source>
</evidence>
<evidence type="ECO:0000256" key="5">
    <source>
        <dbReference type="ARBA" id="ARBA00022960"/>
    </source>
</evidence>
<evidence type="ECO:0000256" key="1">
    <source>
        <dbReference type="ARBA" id="ARBA00022475"/>
    </source>
</evidence>
<comment type="caution">
    <text evidence="10">Lacks conserved residue(s) required for the propagation of feature annotation.</text>
</comment>
<feature type="binding site" evidence="10">
    <location>
        <position position="304"/>
    </location>
    <ligand>
        <name>UDP-N-acetyl-alpha-D-glucosamine</name>
        <dbReference type="ChEBI" id="CHEBI:57705"/>
    </ligand>
</feature>
<dbReference type="AlphaFoldDB" id="A0A1G2M3K7"/>
<keyword evidence="4 10" id="KW-0808">Transferase</keyword>
<evidence type="ECO:0000256" key="10">
    <source>
        <dbReference type="HAMAP-Rule" id="MF_00033"/>
    </source>
</evidence>
<protein>
    <recommendedName>
        <fullName evidence="10">UDP-N-acetylglucosamine--N-acetylmuramyl-(pentapeptide) pyrophosphoryl-undecaprenol N-acetylglucosamine transferase</fullName>
        <ecNumber evidence="10">2.4.1.227</ecNumber>
    </recommendedName>
    <alternativeName>
        <fullName evidence="10">Undecaprenyl-PP-MurNAc-pentapeptide-UDPGlcNAc GlcNAc transferase</fullName>
    </alternativeName>
</protein>
<dbReference type="NCBIfam" id="TIGR01133">
    <property type="entry name" value="murG"/>
    <property type="match status" value="1"/>
</dbReference>
<comment type="subcellular location">
    <subcellularLocation>
        <location evidence="10">Cell membrane</location>
        <topology evidence="10">Peripheral membrane protein</topology>
        <orientation evidence="10">Cytoplasmic side</orientation>
    </subcellularLocation>
</comment>
<feature type="binding site" evidence="10">
    <location>
        <position position="199"/>
    </location>
    <ligand>
        <name>UDP-N-acetyl-alpha-D-glucosamine</name>
        <dbReference type="ChEBI" id="CHEBI:57705"/>
    </ligand>
</feature>
<evidence type="ECO:0000256" key="7">
    <source>
        <dbReference type="ARBA" id="ARBA00023136"/>
    </source>
</evidence>
<comment type="pathway">
    <text evidence="10">Cell wall biogenesis; peptidoglycan biosynthesis.</text>
</comment>
<dbReference type="GO" id="GO:0009252">
    <property type="term" value="P:peptidoglycan biosynthetic process"/>
    <property type="evidence" value="ECO:0007669"/>
    <property type="project" value="UniProtKB-UniRule"/>
</dbReference>
<dbReference type="GO" id="GO:0005886">
    <property type="term" value="C:plasma membrane"/>
    <property type="evidence" value="ECO:0007669"/>
    <property type="project" value="UniProtKB-SubCell"/>
</dbReference>
<evidence type="ECO:0000256" key="3">
    <source>
        <dbReference type="ARBA" id="ARBA00022676"/>
    </source>
</evidence>
<reference evidence="13 14" key="1">
    <citation type="journal article" date="2016" name="Nat. Commun.">
        <title>Thousands of microbial genomes shed light on interconnected biogeochemical processes in an aquifer system.</title>
        <authorList>
            <person name="Anantharaman K."/>
            <person name="Brown C.T."/>
            <person name="Hug L.A."/>
            <person name="Sharon I."/>
            <person name="Castelle C.J."/>
            <person name="Probst A.J."/>
            <person name="Thomas B.C."/>
            <person name="Singh A."/>
            <person name="Wilkins M.J."/>
            <person name="Karaoz U."/>
            <person name="Brodie E.L."/>
            <person name="Williams K.H."/>
            <person name="Hubbard S.S."/>
            <person name="Banfield J.F."/>
        </authorList>
    </citation>
    <scope>NUCLEOTIDE SEQUENCE [LARGE SCALE GENOMIC DNA]</scope>
</reference>
<dbReference type="STRING" id="1802301.A2664_03350"/>
<dbReference type="InterPro" id="IPR007235">
    <property type="entry name" value="Glyco_trans_28_C"/>
</dbReference>
<dbReference type="InterPro" id="IPR004276">
    <property type="entry name" value="GlycoTrans_28_N"/>
</dbReference>
<comment type="caution">
    <text evidence="13">The sequence shown here is derived from an EMBL/GenBank/DDBJ whole genome shotgun (WGS) entry which is preliminary data.</text>
</comment>
<keyword evidence="2 10" id="KW-0132">Cell division</keyword>
<feature type="domain" description="Glycosyltransferase family 28 N-terminal" evidence="11">
    <location>
        <begin position="3"/>
        <end position="146"/>
    </location>
</feature>